<keyword evidence="6 9" id="KW-0067">ATP-binding</keyword>
<dbReference type="PANTHER" id="PTHR24054">
    <property type="entry name" value="CASEIN KINASE II SUBUNIT ALPHA"/>
    <property type="match status" value="1"/>
</dbReference>
<evidence type="ECO:0000256" key="4">
    <source>
        <dbReference type="ARBA" id="ARBA00022741"/>
    </source>
</evidence>
<dbReference type="InterPro" id="IPR017441">
    <property type="entry name" value="Protein_kinase_ATP_BS"/>
</dbReference>
<gene>
    <name evidence="12" type="ORF">M9Y10_028098</name>
</gene>
<evidence type="ECO:0000256" key="7">
    <source>
        <dbReference type="ARBA" id="ARBA00047899"/>
    </source>
</evidence>
<protein>
    <recommendedName>
        <fullName evidence="1">non-specific serine/threonine protein kinase</fullName>
        <ecNumber evidence="1">2.7.11.1</ecNumber>
    </recommendedName>
</protein>
<comment type="catalytic activity">
    <reaction evidence="8">
        <text>L-seryl-[protein] + ATP = O-phospho-L-seryl-[protein] + ADP + H(+)</text>
        <dbReference type="Rhea" id="RHEA:17989"/>
        <dbReference type="Rhea" id="RHEA-COMP:9863"/>
        <dbReference type="Rhea" id="RHEA-COMP:11604"/>
        <dbReference type="ChEBI" id="CHEBI:15378"/>
        <dbReference type="ChEBI" id="CHEBI:29999"/>
        <dbReference type="ChEBI" id="CHEBI:30616"/>
        <dbReference type="ChEBI" id="CHEBI:83421"/>
        <dbReference type="ChEBI" id="CHEBI:456216"/>
        <dbReference type="EC" id="2.7.11.1"/>
    </reaction>
</comment>
<dbReference type="PROSITE" id="PS50011">
    <property type="entry name" value="PROTEIN_KINASE_DOM"/>
    <property type="match status" value="1"/>
</dbReference>
<keyword evidence="4 9" id="KW-0547">Nucleotide-binding</keyword>
<reference evidence="12 13" key="1">
    <citation type="submission" date="2024-04" db="EMBL/GenBank/DDBJ databases">
        <title>Tritrichomonas musculus Genome.</title>
        <authorList>
            <person name="Alves-Ferreira E."/>
            <person name="Grigg M."/>
            <person name="Lorenzi H."/>
            <person name="Galac M."/>
        </authorList>
    </citation>
    <scope>NUCLEOTIDE SEQUENCE [LARGE SCALE GENOMIC DNA]</scope>
    <source>
        <strain evidence="12 13">EAF2021</strain>
    </source>
</reference>
<dbReference type="PANTHER" id="PTHR24054:SF0">
    <property type="entry name" value="CASEIN KINASE II SUBUNIT ALPHA"/>
    <property type="match status" value="1"/>
</dbReference>
<dbReference type="InterPro" id="IPR011009">
    <property type="entry name" value="Kinase-like_dom_sf"/>
</dbReference>
<evidence type="ECO:0000256" key="1">
    <source>
        <dbReference type="ARBA" id="ARBA00012513"/>
    </source>
</evidence>
<dbReference type="Proteomes" id="UP001470230">
    <property type="component" value="Unassembled WGS sequence"/>
</dbReference>
<keyword evidence="2 10" id="KW-0723">Serine/threonine-protein kinase</keyword>
<comment type="similarity">
    <text evidence="10">Belongs to the protein kinase superfamily.</text>
</comment>
<evidence type="ECO:0000256" key="5">
    <source>
        <dbReference type="ARBA" id="ARBA00022777"/>
    </source>
</evidence>
<dbReference type="EMBL" id="JAPFFF010000004">
    <property type="protein sequence ID" value="KAK8890898.1"/>
    <property type="molecule type" value="Genomic_DNA"/>
</dbReference>
<evidence type="ECO:0000256" key="9">
    <source>
        <dbReference type="PROSITE-ProRule" id="PRU10141"/>
    </source>
</evidence>
<organism evidence="12 13">
    <name type="scientific">Tritrichomonas musculus</name>
    <dbReference type="NCBI Taxonomy" id="1915356"/>
    <lineage>
        <taxon>Eukaryota</taxon>
        <taxon>Metamonada</taxon>
        <taxon>Parabasalia</taxon>
        <taxon>Tritrichomonadida</taxon>
        <taxon>Tritrichomonadidae</taxon>
        <taxon>Tritrichomonas</taxon>
    </lineage>
</organism>
<accession>A0ABR2KJA9</accession>
<dbReference type="EC" id="2.7.11.1" evidence="1"/>
<evidence type="ECO:0000313" key="13">
    <source>
        <dbReference type="Proteomes" id="UP001470230"/>
    </source>
</evidence>
<dbReference type="InterPro" id="IPR000719">
    <property type="entry name" value="Prot_kinase_dom"/>
</dbReference>
<dbReference type="SUPFAM" id="SSF56112">
    <property type="entry name" value="Protein kinase-like (PK-like)"/>
    <property type="match status" value="1"/>
</dbReference>
<keyword evidence="3" id="KW-0808">Transferase</keyword>
<comment type="catalytic activity">
    <reaction evidence="7">
        <text>L-threonyl-[protein] + ATP = O-phospho-L-threonyl-[protein] + ADP + H(+)</text>
        <dbReference type="Rhea" id="RHEA:46608"/>
        <dbReference type="Rhea" id="RHEA-COMP:11060"/>
        <dbReference type="Rhea" id="RHEA-COMP:11605"/>
        <dbReference type="ChEBI" id="CHEBI:15378"/>
        <dbReference type="ChEBI" id="CHEBI:30013"/>
        <dbReference type="ChEBI" id="CHEBI:30616"/>
        <dbReference type="ChEBI" id="CHEBI:61977"/>
        <dbReference type="ChEBI" id="CHEBI:456216"/>
        <dbReference type="EC" id="2.7.11.1"/>
    </reaction>
</comment>
<evidence type="ECO:0000256" key="2">
    <source>
        <dbReference type="ARBA" id="ARBA00022527"/>
    </source>
</evidence>
<evidence type="ECO:0000313" key="12">
    <source>
        <dbReference type="EMBL" id="KAK8890898.1"/>
    </source>
</evidence>
<dbReference type="Pfam" id="PF00069">
    <property type="entry name" value="Pkinase"/>
    <property type="match status" value="1"/>
</dbReference>
<dbReference type="PROSITE" id="PS00107">
    <property type="entry name" value="PROTEIN_KINASE_ATP"/>
    <property type="match status" value="1"/>
</dbReference>
<proteinExistence type="inferred from homology"/>
<evidence type="ECO:0000259" key="11">
    <source>
        <dbReference type="PROSITE" id="PS50011"/>
    </source>
</evidence>
<dbReference type="SMART" id="SM00220">
    <property type="entry name" value="S_TKc"/>
    <property type="match status" value="1"/>
</dbReference>
<feature type="binding site" evidence="9">
    <location>
        <position position="67"/>
    </location>
    <ligand>
        <name>ATP</name>
        <dbReference type="ChEBI" id="CHEBI:30616"/>
    </ligand>
</feature>
<evidence type="ECO:0000256" key="3">
    <source>
        <dbReference type="ARBA" id="ARBA00022679"/>
    </source>
</evidence>
<evidence type="ECO:0000256" key="6">
    <source>
        <dbReference type="ARBA" id="ARBA00022840"/>
    </source>
</evidence>
<dbReference type="Gene3D" id="3.30.200.20">
    <property type="entry name" value="Phosphorylase Kinase, domain 1"/>
    <property type="match status" value="2"/>
</dbReference>
<feature type="domain" description="Protein kinase" evidence="11">
    <location>
        <begin position="39"/>
        <end position="374"/>
    </location>
</feature>
<keyword evidence="5" id="KW-0418">Kinase</keyword>
<evidence type="ECO:0000256" key="10">
    <source>
        <dbReference type="RuleBase" id="RU000304"/>
    </source>
</evidence>
<name>A0ABR2KJA9_9EUKA</name>
<dbReference type="PROSITE" id="PS00108">
    <property type="entry name" value="PROTEIN_KINASE_ST"/>
    <property type="match status" value="1"/>
</dbReference>
<dbReference type="Gene3D" id="1.10.510.10">
    <property type="entry name" value="Transferase(Phosphotransferase) domain 1"/>
    <property type="match status" value="1"/>
</dbReference>
<dbReference type="InterPro" id="IPR008271">
    <property type="entry name" value="Ser/Thr_kinase_AS"/>
</dbReference>
<sequence length="376" mass="43441">MINSKAISFSDQNQKVAVQEPYEKFERENIDYFPVIDYLTFDEKIGEGNFSQVYKGLYYQKDQVAIKLIVRGSDYLINCEIEILKKLKGAPHIVQLYEVIYCDKCGSKDGNKNSNIEYIQNKDSQNEINRADHNKNDFQIKALETHHHSGFKPSSFSKLTLLVFEYLEGIDVMNMYQTFTLDQIRILLRSLLESLSAAHDLGIVHRDVKLSNIIILHNFSEVKLIDWGCATFVNECMSSRAGSREGRPPEMLLGYQNYGFGCDVWAVGILIIFILNKGIIPWKARNSKETLIKLSEFVGGELIKDYSKKLNLEIDSKIYEDFYSKPVKTIESELIEEGWKSDLDYELLELMKSCLTIDYQLRPSAKELLDKPFFKH</sequence>
<keyword evidence="13" id="KW-1185">Reference proteome</keyword>
<comment type="caution">
    <text evidence="12">The sequence shown here is derived from an EMBL/GenBank/DDBJ whole genome shotgun (WGS) entry which is preliminary data.</text>
</comment>
<evidence type="ECO:0000256" key="8">
    <source>
        <dbReference type="ARBA" id="ARBA00048679"/>
    </source>
</evidence>
<dbReference type="InterPro" id="IPR045216">
    <property type="entry name" value="CK2_alpha"/>
</dbReference>